<dbReference type="EMBL" id="KI517809">
    <property type="protein sequence ID" value="ESQ30599.1"/>
    <property type="molecule type" value="Genomic_DNA"/>
</dbReference>
<gene>
    <name evidence="1" type="ORF">EUTSA_v10012044mg</name>
</gene>
<dbReference type="AlphaFoldDB" id="V4KHE9"/>
<accession>V4KHE9</accession>
<dbReference type="OrthoDB" id="1072736at2759"/>
<evidence type="ECO:0000313" key="1">
    <source>
        <dbReference type="EMBL" id="ESQ30599.1"/>
    </source>
</evidence>
<dbReference type="Gramene" id="ESQ30599">
    <property type="protein sequence ID" value="ESQ30599"/>
    <property type="gene ID" value="EUTSA_v10012044mg"/>
</dbReference>
<keyword evidence="2" id="KW-1185">Reference proteome</keyword>
<dbReference type="OMA" id="KEMECFE"/>
<evidence type="ECO:0000313" key="2">
    <source>
        <dbReference type="Proteomes" id="UP000030689"/>
    </source>
</evidence>
<proteinExistence type="predicted"/>
<organism evidence="1 2">
    <name type="scientific">Eutrema salsugineum</name>
    <name type="common">Saltwater cress</name>
    <name type="synonym">Sisymbrium salsugineum</name>
    <dbReference type="NCBI Taxonomy" id="72664"/>
    <lineage>
        <taxon>Eukaryota</taxon>
        <taxon>Viridiplantae</taxon>
        <taxon>Streptophyta</taxon>
        <taxon>Embryophyta</taxon>
        <taxon>Tracheophyta</taxon>
        <taxon>Spermatophyta</taxon>
        <taxon>Magnoliopsida</taxon>
        <taxon>eudicotyledons</taxon>
        <taxon>Gunneridae</taxon>
        <taxon>Pentapetalae</taxon>
        <taxon>rosids</taxon>
        <taxon>malvids</taxon>
        <taxon>Brassicales</taxon>
        <taxon>Brassicaceae</taxon>
        <taxon>Eutremeae</taxon>
        <taxon>Eutrema</taxon>
    </lineage>
</organism>
<reference evidence="1 2" key="1">
    <citation type="journal article" date="2013" name="Front. Plant Sci.">
        <title>The Reference Genome of the Halophytic Plant Eutrema salsugineum.</title>
        <authorList>
            <person name="Yang R."/>
            <person name="Jarvis D.E."/>
            <person name="Chen H."/>
            <person name="Beilstein M.A."/>
            <person name="Grimwood J."/>
            <person name="Jenkins J."/>
            <person name="Shu S."/>
            <person name="Prochnik S."/>
            <person name="Xin M."/>
            <person name="Ma C."/>
            <person name="Schmutz J."/>
            <person name="Wing R.A."/>
            <person name="Mitchell-Olds T."/>
            <person name="Schumaker K.S."/>
            <person name="Wang X."/>
        </authorList>
    </citation>
    <scope>NUCLEOTIDE SEQUENCE [LARGE SCALE GENOMIC DNA]</scope>
</reference>
<protein>
    <submittedName>
        <fullName evidence="1">Uncharacterized protein</fullName>
    </submittedName>
</protein>
<sequence>MASANRQQSKLDAKFEAMFETEAEKFQKLLDCLEPLRENQVQVDSFTLSDLTSFFLFTTQMAKHVRVLTTIPYKDVRDSVLSKANSLGICPLSHEMNLLHIYEVCRWMKTKDGTAAVVEVQRTEKLKRRATSKGRTVAESAMIRAFNAQFAEYSSELKKGLPVTEYTSVHLRDKYWPVSAFDGANDIVHEQAVLDFCNREGVKFGLYKYVEGLIERKMMSFAVREADNLRAVLKEMECFEVPVSSKDGNCRVGEKRKDVCSLLGHGGGTSSKRKI</sequence>
<dbReference type="Proteomes" id="UP000030689">
    <property type="component" value="Unassembled WGS sequence"/>
</dbReference>
<name>V4KHE9_EUTSA</name>
<dbReference type="eggNOG" id="ENOG502R6K5">
    <property type="taxonomic scope" value="Eukaryota"/>
</dbReference>
<dbReference type="KEGG" id="eus:EUTSA_v10012044mg"/>